<accession>A0ABQ4XTN2</accession>
<evidence type="ECO:0000256" key="1">
    <source>
        <dbReference type="SAM" id="Coils"/>
    </source>
</evidence>
<dbReference type="InterPro" id="IPR054722">
    <property type="entry name" value="PolX-like_BBD"/>
</dbReference>
<comment type="caution">
    <text evidence="4">The sequence shown here is derived from an EMBL/GenBank/DDBJ whole genome shotgun (WGS) entry which is preliminary data.</text>
</comment>
<name>A0ABQ4XTN2_9ASTR</name>
<gene>
    <name evidence="4" type="ORF">Tco_0682986</name>
</gene>
<keyword evidence="1" id="KW-0175">Coiled coil</keyword>
<proteinExistence type="predicted"/>
<evidence type="ECO:0000259" key="3">
    <source>
        <dbReference type="Pfam" id="PF22936"/>
    </source>
</evidence>
<feature type="compositionally biased region" description="Basic residues" evidence="2">
    <location>
        <begin position="621"/>
        <end position="632"/>
    </location>
</feature>
<dbReference type="EMBL" id="BQNB010009789">
    <property type="protein sequence ID" value="GJS68421.1"/>
    <property type="molecule type" value="Genomic_DNA"/>
</dbReference>
<organism evidence="4 5">
    <name type="scientific">Tanacetum coccineum</name>
    <dbReference type="NCBI Taxonomy" id="301880"/>
    <lineage>
        <taxon>Eukaryota</taxon>
        <taxon>Viridiplantae</taxon>
        <taxon>Streptophyta</taxon>
        <taxon>Embryophyta</taxon>
        <taxon>Tracheophyta</taxon>
        <taxon>Spermatophyta</taxon>
        <taxon>Magnoliopsida</taxon>
        <taxon>eudicotyledons</taxon>
        <taxon>Gunneridae</taxon>
        <taxon>Pentapetalae</taxon>
        <taxon>asterids</taxon>
        <taxon>campanulids</taxon>
        <taxon>Asterales</taxon>
        <taxon>Asteraceae</taxon>
        <taxon>Asteroideae</taxon>
        <taxon>Anthemideae</taxon>
        <taxon>Anthemidinae</taxon>
        <taxon>Tanacetum</taxon>
    </lineage>
</organism>
<sequence length="855" mass="98367">MSTANQQTLAELGAENRPPILEKESYVPWANIKVMNYILQGIPNDIYNSVDACKDAQTMEKMLLATKYEDGVHLDEEENDFMPDNAYGDNTLEELYAAVIMMQKELLQQELETCKERVKEFENKPNQFLNYKDAYEELQNETNVEKEQLLNEKEEIRDQLLKTQDETLKIKHETDSFKKAFKERENKYLEDIVSLEEKLRSHDRIVYKMSHSLQTIHMLDKKPNKVYDPHLKTGLGYENPERLKKVIKAQPKIYNGNNLNNNKVRIDLPDYKETLEGVEENQLKMKDKIIPLDCPKLNALYESFVPQTLKKSDLPPKKMPNESKLLIFFVNMDNEIKELGKLINIHHKMDKDNNFIYDIKADIRRIFTLEVVPISRTLNECSTKIKQEITTEKNEILMIEMDKISNKSKDIQANLLKRIKILENDFQRSQAQSIDFELKLQHQKEKITCDISWKSKMAKFNGENVSLNIQIESLVQEREKIKLEYQKLFNSIKTKRVQHQREVDELIENVNQNTYAYGDVRSKNQDLFMTISELKAKLKTAEKGKNVNTMLMPKPVTSNSKPKNEQDKKKNANVLARGMYRVIKTETQTPVAKSNMFSFNSTGVASFSSVRRPNSKDNNLKKRVLQHTKSKSTSKDVKKSHSSVSLVSNKHDTLNSNVSELNANVLKAKTVSIVHHGLNLICVSCGNDVFMISHDKCVARYALFVNSRVKRALFTSLVAAKSSKLRATTVVAKSSGYSKHMTRNLKQLRNFVEKFMGTVRFGNDHFAAISGYRDYVQGNLTICHVYYVKGLGHNLFSVGQFCNGDLEVAFRYNTCYVRNLEGEDLLTGSRDSNLYTISISEMTASSSVCLMSKAT</sequence>
<feature type="domain" description="Retrovirus-related Pol polyprotein from transposon TNT 1-94-like beta-barrel" evidence="3">
    <location>
        <begin position="735"/>
        <end position="802"/>
    </location>
</feature>
<reference evidence="4" key="1">
    <citation type="journal article" date="2022" name="Int. J. Mol. Sci.">
        <title>Draft Genome of Tanacetum Coccineum: Genomic Comparison of Closely Related Tanacetum-Family Plants.</title>
        <authorList>
            <person name="Yamashiro T."/>
            <person name="Shiraishi A."/>
            <person name="Nakayama K."/>
            <person name="Satake H."/>
        </authorList>
    </citation>
    <scope>NUCLEOTIDE SEQUENCE</scope>
</reference>
<evidence type="ECO:0000313" key="5">
    <source>
        <dbReference type="Proteomes" id="UP001151760"/>
    </source>
</evidence>
<evidence type="ECO:0000313" key="4">
    <source>
        <dbReference type="EMBL" id="GJS68421.1"/>
    </source>
</evidence>
<feature type="region of interest" description="Disordered" evidence="2">
    <location>
        <begin position="550"/>
        <end position="570"/>
    </location>
</feature>
<dbReference type="Proteomes" id="UP001151760">
    <property type="component" value="Unassembled WGS sequence"/>
</dbReference>
<feature type="coiled-coil region" evidence="1">
    <location>
        <begin position="464"/>
        <end position="509"/>
    </location>
</feature>
<protein>
    <recommendedName>
        <fullName evidence="3">Retrovirus-related Pol polyprotein from transposon TNT 1-94-like beta-barrel domain-containing protein</fullName>
    </recommendedName>
</protein>
<keyword evidence="5" id="KW-1185">Reference proteome</keyword>
<dbReference type="Pfam" id="PF22936">
    <property type="entry name" value="Pol_BBD"/>
    <property type="match status" value="1"/>
</dbReference>
<reference evidence="4" key="2">
    <citation type="submission" date="2022-01" db="EMBL/GenBank/DDBJ databases">
        <authorList>
            <person name="Yamashiro T."/>
            <person name="Shiraishi A."/>
            <person name="Satake H."/>
            <person name="Nakayama K."/>
        </authorList>
    </citation>
    <scope>NUCLEOTIDE SEQUENCE</scope>
</reference>
<evidence type="ECO:0000256" key="2">
    <source>
        <dbReference type="SAM" id="MobiDB-lite"/>
    </source>
</evidence>
<feature type="coiled-coil region" evidence="1">
    <location>
        <begin position="104"/>
        <end position="198"/>
    </location>
</feature>
<feature type="region of interest" description="Disordered" evidence="2">
    <location>
        <begin position="607"/>
        <end position="647"/>
    </location>
</feature>